<dbReference type="AlphaFoldDB" id="A0A0E9UDL5"/>
<dbReference type="EMBL" id="GBXM01044706">
    <property type="protein sequence ID" value="JAH63871.1"/>
    <property type="molecule type" value="Transcribed_RNA"/>
</dbReference>
<keyword evidence="1" id="KW-0732">Signal</keyword>
<evidence type="ECO:0000313" key="2">
    <source>
        <dbReference type="EMBL" id="JAH63871.1"/>
    </source>
</evidence>
<protein>
    <submittedName>
        <fullName evidence="2">Uncharacterized protein</fullName>
    </submittedName>
</protein>
<feature type="chain" id="PRO_5012339275" evidence="1">
    <location>
        <begin position="16"/>
        <end position="44"/>
    </location>
</feature>
<reference evidence="2" key="2">
    <citation type="journal article" date="2015" name="Fish Shellfish Immunol.">
        <title>Early steps in the European eel (Anguilla anguilla)-Vibrio vulnificus interaction in the gills: Role of the RtxA13 toxin.</title>
        <authorList>
            <person name="Callol A."/>
            <person name="Pajuelo D."/>
            <person name="Ebbesson L."/>
            <person name="Teles M."/>
            <person name="MacKenzie S."/>
            <person name="Amaro C."/>
        </authorList>
    </citation>
    <scope>NUCLEOTIDE SEQUENCE</scope>
</reference>
<feature type="signal peptide" evidence="1">
    <location>
        <begin position="1"/>
        <end position="15"/>
    </location>
</feature>
<proteinExistence type="predicted"/>
<reference evidence="2" key="1">
    <citation type="submission" date="2014-11" db="EMBL/GenBank/DDBJ databases">
        <authorList>
            <person name="Amaro Gonzalez C."/>
        </authorList>
    </citation>
    <scope>NUCLEOTIDE SEQUENCE</scope>
</reference>
<evidence type="ECO:0000256" key="1">
    <source>
        <dbReference type="SAM" id="SignalP"/>
    </source>
</evidence>
<sequence length="44" mass="4973">MMYLLLLIGTDLCYSLPLVTIRRLQLGHANSSQYFGLCTKPAEK</sequence>
<name>A0A0E9UDL5_ANGAN</name>
<accession>A0A0E9UDL5</accession>
<organism evidence="2">
    <name type="scientific">Anguilla anguilla</name>
    <name type="common">European freshwater eel</name>
    <name type="synonym">Muraena anguilla</name>
    <dbReference type="NCBI Taxonomy" id="7936"/>
    <lineage>
        <taxon>Eukaryota</taxon>
        <taxon>Metazoa</taxon>
        <taxon>Chordata</taxon>
        <taxon>Craniata</taxon>
        <taxon>Vertebrata</taxon>
        <taxon>Euteleostomi</taxon>
        <taxon>Actinopterygii</taxon>
        <taxon>Neopterygii</taxon>
        <taxon>Teleostei</taxon>
        <taxon>Anguilliformes</taxon>
        <taxon>Anguillidae</taxon>
        <taxon>Anguilla</taxon>
    </lineage>
</organism>